<dbReference type="AlphaFoldDB" id="K3WX81"/>
<proteinExistence type="predicted"/>
<organism evidence="3 4">
    <name type="scientific">Globisporangium ultimum (strain ATCC 200006 / CBS 805.95 / DAOM BR144)</name>
    <name type="common">Pythium ultimum</name>
    <dbReference type="NCBI Taxonomy" id="431595"/>
    <lineage>
        <taxon>Eukaryota</taxon>
        <taxon>Sar</taxon>
        <taxon>Stramenopiles</taxon>
        <taxon>Oomycota</taxon>
        <taxon>Peronosporomycetes</taxon>
        <taxon>Pythiales</taxon>
        <taxon>Pythiaceae</taxon>
        <taxon>Globisporangium</taxon>
    </lineage>
</organism>
<keyword evidence="4" id="KW-1185">Reference proteome</keyword>
<dbReference type="EnsemblProtists" id="PYU1_T009579">
    <property type="protein sequence ID" value="PYU1_T009579"/>
    <property type="gene ID" value="PYU1_G009561"/>
</dbReference>
<evidence type="ECO:0000313" key="4">
    <source>
        <dbReference type="Proteomes" id="UP000019132"/>
    </source>
</evidence>
<sequence>MATRAVLRPRCTHASAAMRRFAMLWVAVAACAALSLTRVQTATASAAVLASDFEAMTWSQWQVLYETATAAMSLERVYQRSPRVRVKLMVAQRVSMNQLFTGELILRQQLSEIVNTSVARVQLEYLQTTALREEDEAVYFASFGLSALPEPAQVPAGVNASIVALGTVVDTERERIIEKVRYGNVVRGQNVTISSLYLFGTHVKVVDIVLDGETFYPIDFRPWVAARVAILPASTSVLSESPRGSATNPRDPKVTITASNNNNSSSSSSDRYSPSQDAFQNLRVRFQFVRALWQWQLTTSDIIMREGSAALSVTATRAYAAPTTIVNLEFHVNDAAYRINLHNYLLNSSLAQAFNAIEPLWTIGAIDVDIPYGLISFPRTFMATTDTNSSSSGALEAYKSVEWTLTLTNILFAWVETRKWRILDATHTFIVNYACERCRVRYGRITLPLETDSVMSTHNDGDEDTKEASMVTAYSSVASDPINTVTYSLSFHIDAKNEDVDSAEFASTLHNYMASHPDLDLRTSLEFLDASDVDSGAFAGSTVAHESVNEWNSSSTVETQHKTPIVQLNLTLASVQPIATSAAKIASSVFDLHRIRSALLMLLQQVNAWGEHIHLISTSVLPLDAASDDFDSRLLLVYNVDIKEESQRRGIEALFLSRRMRSTIEEYMQHRVQVHDRRVDIRVDGSVSYWGLKLPGIALTLPAAADTVMVSSSYDPVAAATKVYRYDLPVVGTNPSWLGTAPNTVLASSPLLASCSALAPPPSAFCVAIQWESDFPDDVLFLRQIESNFSLESSSSALPTAQLLIPGAGMTTKIAAASAAGLSAPWIASPGANLSPWLIYVNSTSLPALNSDLRLRFVLEFVAPEVSDGATSAFTLDVRLRSPHALDDSNGGEPAARVAKSSALPLFTAAVDGSMWSSSSSPLIWDPFVTATPTVDSNGIMRSAGLVVRIHKQALGGLFTPTQDVSLTTAVCTACMTKMETCTKSLECRAISTCFRSVVDRDPTIYASLLAREYASGNATASMFALPEVLLQCLSMDDANGSIPLWSPVARAVFLDGLLCAIDYACAIEMNAAHTKRLVLTYTPLEQTITFHRANFRSTLQFLLETEVSYDSAGATTTNRALRTFSDLLPDESSMNQLQAMLMELYGDPHDGTTIRVQLAVDDGTDSAVVRIQYFFILANISAMRALPYILATQDDIPTIRTTSVSDETFAIQIQNI</sequence>
<keyword evidence="2" id="KW-0732">Signal</keyword>
<evidence type="ECO:0000256" key="2">
    <source>
        <dbReference type="SAM" id="SignalP"/>
    </source>
</evidence>
<dbReference type="HOGENOM" id="CLU_276027_0_0_1"/>
<evidence type="ECO:0000313" key="3">
    <source>
        <dbReference type="EnsemblProtists" id="PYU1_T009579"/>
    </source>
</evidence>
<dbReference type="Proteomes" id="UP000019132">
    <property type="component" value="Unassembled WGS sequence"/>
</dbReference>
<feature type="signal peptide" evidence="2">
    <location>
        <begin position="1"/>
        <end position="33"/>
    </location>
</feature>
<dbReference type="EMBL" id="GL376615">
    <property type="status" value="NOT_ANNOTATED_CDS"/>
    <property type="molecule type" value="Genomic_DNA"/>
</dbReference>
<reference evidence="4" key="1">
    <citation type="journal article" date="2010" name="Genome Biol.">
        <title>Genome sequence of the necrotrophic plant pathogen Pythium ultimum reveals original pathogenicity mechanisms and effector repertoire.</title>
        <authorList>
            <person name="Levesque C.A."/>
            <person name="Brouwer H."/>
            <person name="Cano L."/>
            <person name="Hamilton J.P."/>
            <person name="Holt C."/>
            <person name="Huitema E."/>
            <person name="Raffaele S."/>
            <person name="Robideau G.P."/>
            <person name="Thines M."/>
            <person name="Win J."/>
            <person name="Zerillo M.M."/>
            <person name="Beakes G.W."/>
            <person name="Boore J.L."/>
            <person name="Busam D."/>
            <person name="Dumas B."/>
            <person name="Ferriera S."/>
            <person name="Fuerstenberg S.I."/>
            <person name="Gachon C.M."/>
            <person name="Gaulin E."/>
            <person name="Govers F."/>
            <person name="Grenville-Briggs L."/>
            <person name="Horner N."/>
            <person name="Hostetler J."/>
            <person name="Jiang R.H."/>
            <person name="Johnson J."/>
            <person name="Krajaejun T."/>
            <person name="Lin H."/>
            <person name="Meijer H.J."/>
            <person name="Moore B."/>
            <person name="Morris P."/>
            <person name="Phuntmart V."/>
            <person name="Puiu D."/>
            <person name="Shetty J."/>
            <person name="Stajich J.E."/>
            <person name="Tripathy S."/>
            <person name="Wawra S."/>
            <person name="van West P."/>
            <person name="Whitty B.R."/>
            <person name="Coutinho P.M."/>
            <person name="Henrissat B."/>
            <person name="Martin F."/>
            <person name="Thomas P.D."/>
            <person name="Tyler B.M."/>
            <person name="De Vries R.P."/>
            <person name="Kamoun S."/>
            <person name="Yandell M."/>
            <person name="Tisserat N."/>
            <person name="Buell C.R."/>
        </authorList>
    </citation>
    <scope>NUCLEOTIDE SEQUENCE</scope>
    <source>
        <strain evidence="4">DAOM:BR144</strain>
    </source>
</reference>
<dbReference type="PROSITE" id="PS51257">
    <property type="entry name" value="PROKAR_LIPOPROTEIN"/>
    <property type="match status" value="1"/>
</dbReference>
<dbReference type="VEuPathDB" id="FungiDB:PYU1_G009561"/>
<feature type="compositionally biased region" description="Polar residues" evidence="1">
    <location>
        <begin position="238"/>
        <end position="248"/>
    </location>
</feature>
<reference evidence="3" key="3">
    <citation type="submission" date="2015-02" db="UniProtKB">
        <authorList>
            <consortium name="EnsemblProtists"/>
        </authorList>
    </citation>
    <scope>IDENTIFICATION</scope>
    <source>
        <strain evidence="3">DAOM BR144</strain>
    </source>
</reference>
<feature type="compositionally biased region" description="Low complexity" evidence="1">
    <location>
        <begin position="259"/>
        <end position="269"/>
    </location>
</feature>
<dbReference type="InParanoid" id="K3WX81"/>
<protein>
    <submittedName>
        <fullName evidence="3">Uncharacterized protein</fullName>
    </submittedName>
</protein>
<reference evidence="4" key="2">
    <citation type="submission" date="2010-04" db="EMBL/GenBank/DDBJ databases">
        <authorList>
            <person name="Buell R."/>
            <person name="Hamilton J."/>
            <person name="Hostetler J."/>
        </authorList>
    </citation>
    <scope>NUCLEOTIDE SEQUENCE [LARGE SCALE GENOMIC DNA]</scope>
    <source>
        <strain evidence="4">DAOM:BR144</strain>
    </source>
</reference>
<evidence type="ECO:0000256" key="1">
    <source>
        <dbReference type="SAM" id="MobiDB-lite"/>
    </source>
</evidence>
<dbReference type="eggNOG" id="ENOG502T1ZI">
    <property type="taxonomic scope" value="Eukaryota"/>
</dbReference>
<name>K3WX81_GLOUD</name>
<feature type="chain" id="PRO_5003871603" evidence="2">
    <location>
        <begin position="34"/>
        <end position="1217"/>
    </location>
</feature>
<feature type="region of interest" description="Disordered" evidence="1">
    <location>
        <begin position="238"/>
        <end position="273"/>
    </location>
</feature>
<accession>K3WX81</accession>